<dbReference type="PANTHER" id="PTHR43271">
    <property type="entry name" value="BLL2771 PROTEIN"/>
    <property type="match status" value="1"/>
</dbReference>
<accession>A0A916U2V0</accession>
<proteinExistence type="inferred from homology"/>
<keyword evidence="4" id="KW-1003">Cell membrane</keyword>
<feature type="transmembrane region" description="Helical" evidence="8">
    <location>
        <begin position="152"/>
        <end position="173"/>
    </location>
</feature>
<feature type="transmembrane region" description="Helical" evidence="8">
    <location>
        <begin position="230"/>
        <end position="251"/>
    </location>
</feature>
<feature type="transmembrane region" description="Helical" evidence="8">
    <location>
        <begin position="263"/>
        <end position="284"/>
    </location>
</feature>
<feature type="transmembrane region" description="Helical" evidence="8">
    <location>
        <begin position="380"/>
        <end position="399"/>
    </location>
</feature>
<evidence type="ECO:0000259" key="9">
    <source>
        <dbReference type="PROSITE" id="PS50850"/>
    </source>
</evidence>
<feature type="transmembrane region" description="Helical" evidence="8">
    <location>
        <begin position="323"/>
        <end position="342"/>
    </location>
</feature>
<name>A0A916U2V0_9BURK</name>
<keyword evidence="6 8" id="KW-1133">Transmembrane helix</keyword>
<dbReference type="InterPro" id="IPR036259">
    <property type="entry name" value="MFS_trans_sf"/>
</dbReference>
<evidence type="ECO:0000256" key="4">
    <source>
        <dbReference type="ARBA" id="ARBA00022475"/>
    </source>
</evidence>
<dbReference type="GO" id="GO:0005886">
    <property type="term" value="C:plasma membrane"/>
    <property type="evidence" value="ECO:0007669"/>
    <property type="project" value="UniProtKB-SubCell"/>
</dbReference>
<evidence type="ECO:0000256" key="3">
    <source>
        <dbReference type="ARBA" id="ARBA00022448"/>
    </source>
</evidence>
<dbReference type="PROSITE" id="PS00216">
    <property type="entry name" value="SUGAR_TRANSPORT_1"/>
    <property type="match status" value="2"/>
</dbReference>
<feature type="transmembrane region" description="Helical" evidence="8">
    <location>
        <begin position="354"/>
        <end position="374"/>
    </location>
</feature>
<organism evidence="10 11">
    <name type="scientific">Undibacterium terreum</name>
    <dbReference type="NCBI Taxonomy" id="1224302"/>
    <lineage>
        <taxon>Bacteria</taxon>
        <taxon>Pseudomonadati</taxon>
        <taxon>Pseudomonadota</taxon>
        <taxon>Betaproteobacteria</taxon>
        <taxon>Burkholderiales</taxon>
        <taxon>Oxalobacteraceae</taxon>
        <taxon>Undibacterium</taxon>
    </lineage>
</organism>
<reference evidence="10" key="1">
    <citation type="journal article" date="2014" name="Int. J. Syst. Evol. Microbiol.">
        <title>Complete genome sequence of Corynebacterium casei LMG S-19264T (=DSM 44701T), isolated from a smear-ripened cheese.</title>
        <authorList>
            <consortium name="US DOE Joint Genome Institute (JGI-PGF)"/>
            <person name="Walter F."/>
            <person name="Albersmeier A."/>
            <person name="Kalinowski J."/>
            <person name="Ruckert C."/>
        </authorList>
    </citation>
    <scope>NUCLEOTIDE SEQUENCE</scope>
    <source>
        <strain evidence="10">CGMCC 1.10998</strain>
    </source>
</reference>
<feature type="transmembrane region" description="Helical" evidence="8">
    <location>
        <begin position="296"/>
        <end position="317"/>
    </location>
</feature>
<reference evidence="10" key="2">
    <citation type="submission" date="2020-09" db="EMBL/GenBank/DDBJ databases">
        <authorList>
            <person name="Sun Q."/>
            <person name="Zhou Y."/>
        </authorList>
    </citation>
    <scope>NUCLEOTIDE SEQUENCE</scope>
    <source>
        <strain evidence="10">CGMCC 1.10998</strain>
    </source>
</reference>
<dbReference type="InterPro" id="IPR005829">
    <property type="entry name" value="Sugar_transporter_CS"/>
</dbReference>
<protein>
    <submittedName>
        <fullName evidence="10">MFS transporter</fullName>
    </submittedName>
</protein>
<gene>
    <name evidence="10" type="ORF">GCM10011396_01790</name>
</gene>
<dbReference type="PROSITE" id="PS50850">
    <property type="entry name" value="MFS"/>
    <property type="match status" value="1"/>
</dbReference>
<keyword evidence="5 8" id="KW-0812">Transmembrane</keyword>
<comment type="subcellular location">
    <subcellularLocation>
        <location evidence="1">Cell membrane</location>
        <topology evidence="1">Multi-pass membrane protein</topology>
    </subcellularLocation>
</comment>
<evidence type="ECO:0000256" key="1">
    <source>
        <dbReference type="ARBA" id="ARBA00004651"/>
    </source>
</evidence>
<evidence type="ECO:0000256" key="7">
    <source>
        <dbReference type="ARBA" id="ARBA00023136"/>
    </source>
</evidence>
<dbReference type="EMBL" id="BMED01000001">
    <property type="protein sequence ID" value="GGC58562.1"/>
    <property type="molecule type" value="Genomic_DNA"/>
</dbReference>
<dbReference type="CDD" id="cd17324">
    <property type="entry name" value="MFS_NepI_like"/>
    <property type="match status" value="1"/>
</dbReference>
<evidence type="ECO:0000313" key="10">
    <source>
        <dbReference type="EMBL" id="GGC58562.1"/>
    </source>
</evidence>
<dbReference type="SUPFAM" id="SSF103473">
    <property type="entry name" value="MFS general substrate transporter"/>
    <property type="match status" value="1"/>
</dbReference>
<feature type="transmembrane region" description="Helical" evidence="8">
    <location>
        <begin position="121"/>
        <end position="140"/>
    </location>
</feature>
<feature type="domain" description="Major facilitator superfamily (MFS) profile" evidence="9">
    <location>
        <begin position="23"/>
        <end position="406"/>
    </location>
</feature>
<keyword evidence="3" id="KW-0813">Transport</keyword>
<keyword evidence="7 8" id="KW-0472">Membrane</keyword>
<dbReference type="GO" id="GO:0022857">
    <property type="term" value="F:transmembrane transporter activity"/>
    <property type="evidence" value="ECO:0007669"/>
    <property type="project" value="InterPro"/>
</dbReference>
<dbReference type="RefSeq" id="WP_188564117.1">
    <property type="nucleotide sequence ID" value="NZ_BMED01000001.1"/>
</dbReference>
<dbReference type="Proteomes" id="UP000637423">
    <property type="component" value="Unassembled WGS sequence"/>
</dbReference>
<dbReference type="PANTHER" id="PTHR43271:SF1">
    <property type="entry name" value="INNER MEMBRANE TRANSPORT PROTEIN YNFM"/>
    <property type="match status" value="1"/>
</dbReference>
<dbReference type="InterPro" id="IPR020846">
    <property type="entry name" value="MFS_dom"/>
</dbReference>
<comment type="similarity">
    <text evidence="2">Belongs to the major facilitator superfamily.</text>
</comment>
<evidence type="ECO:0000256" key="6">
    <source>
        <dbReference type="ARBA" id="ARBA00022989"/>
    </source>
</evidence>
<feature type="transmembrane region" description="Helical" evidence="8">
    <location>
        <begin position="30"/>
        <end position="52"/>
    </location>
</feature>
<dbReference type="Pfam" id="PF07690">
    <property type="entry name" value="MFS_1"/>
    <property type="match status" value="1"/>
</dbReference>
<evidence type="ECO:0000256" key="2">
    <source>
        <dbReference type="ARBA" id="ARBA00008335"/>
    </source>
</evidence>
<dbReference type="InterPro" id="IPR011701">
    <property type="entry name" value="MFS"/>
</dbReference>
<comment type="caution">
    <text evidence="10">The sequence shown here is derived from an EMBL/GenBank/DDBJ whole genome shotgun (WGS) entry which is preliminary data.</text>
</comment>
<feature type="transmembrane region" description="Helical" evidence="8">
    <location>
        <begin position="64"/>
        <end position="81"/>
    </location>
</feature>
<evidence type="ECO:0000313" key="11">
    <source>
        <dbReference type="Proteomes" id="UP000637423"/>
    </source>
</evidence>
<dbReference type="Gene3D" id="1.20.1250.20">
    <property type="entry name" value="MFS general substrate transporter like domains"/>
    <property type="match status" value="1"/>
</dbReference>
<keyword evidence="11" id="KW-1185">Reference proteome</keyword>
<feature type="transmembrane region" description="Helical" evidence="8">
    <location>
        <begin position="179"/>
        <end position="198"/>
    </location>
</feature>
<sequence>MNSQLAQPAVEAGPAQIQIGTRDFQRVRRALFFGGFSTFALLYCVQPLMPLFSHEFHLSPSQSSWSLSVSTAALALCLLFASAVSDAVGRKPLMCFALFGSALMTVLCAFAQNYAQLLVCRALLGIVLAGLPAVAMAYLSEEIEPKSLGYAMGLYIGGSAFGGMTGRVVASILSDHLSWRMALLIVGVAGLAAAAEFLRSLPASRNFSKRALSFVAMPAAMRKHLSDEGLPWFFLIGFLLMGCFVSLYNYISYRLLSPEFGLSQSAVGAISALYLIGIFSSVWSGKMADKFGRRRVLWALIAVMLCGLLLTLAHGLILVIAGIALFTFGFFGGHSITSSWVGRRARPPQALASALYLFAYYLGSSLIGSCSGLIWKMDGWNGVVMVLAVLLTAAVAISLRLSRLALLQVQPA</sequence>
<dbReference type="AlphaFoldDB" id="A0A916U2V0"/>
<evidence type="ECO:0000256" key="5">
    <source>
        <dbReference type="ARBA" id="ARBA00022692"/>
    </source>
</evidence>
<evidence type="ECO:0000256" key="8">
    <source>
        <dbReference type="SAM" id="Phobius"/>
    </source>
</evidence>
<feature type="transmembrane region" description="Helical" evidence="8">
    <location>
        <begin position="93"/>
        <end position="115"/>
    </location>
</feature>